<evidence type="ECO:0000256" key="2">
    <source>
        <dbReference type="PROSITE-ProRule" id="PRU00335"/>
    </source>
</evidence>
<dbReference type="SUPFAM" id="SSF46689">
    <property type="entry name" value="Homeodomain-like"/>
    <property type="match status" value="1"/>
</dbReference>
<dbReference type="Gene3D" id="1.10.357.10">
    <property type="entry name" value="Tetracycline Repressor, domain 2"/>
    <property type="match status" value="1"/>
</dbReference>
<dbReference type="InterPro" id="IPR009057">
    <property type="entry name" value="Homeodomain-like_sf"/>
</dbReference>
<gene>
    <name evidence="4" type="ordered locus">Turpa_1913</name>
</gene>
<dbReference type="EMBL" id="CP002959">
    <property type="protein sequence ID" value="AFM12560.1"/>
    <property type="molecule type" value="Genomic_DNA"/>
</dbReference>
<dbReference type="SUPFAM" id="SSF48498">
    <property type="entry name" value="Tetracyclin repressor-like, C-terminal domain"/>
    <property type="match status" value="1"/>
</dbReference>
<feature type="DNA-binding region" description="H-T-H motif" evidence="2">
    <location>
        <begin position="36"/>
        <end position="55"/>
    </location>
</feature>
<dbReference type="InterPro" id="IPR036271">
    <property type="entry name" value="Tet_transcr_reg_TetR-rel_C_sf"/>
</dbReference>
<dbReference type="PRINTS" id="PR00455">
    <property type="entry name" value="HTHTETR"/>
</dbReference>
<dbReference type="InterPro" id="IPR050109">
    <property type="entry name" value="HTH-type_TetR-like_transc_reg"/>
</dbReference>
<feature type="domain" description="HTH tetR-type" evidence="3">
    <location>
        <begin position="13"/>
        <end position="73"/>
    </location>
</feature>
<evidence type="ECO:0000313" key="5">
    <source>
        <dbReference type="Proteomes" id="UP000006048"/>
    </source>
</evidence>
<proteinExistence type="predicted"/>
<name>I4B5K3_TURPD</name>
<dbReference type="Proteomes" id="UP000006048">
    <property type="component" value="Chromosome"/>
</dbReference>
<dbReference type="InterPro" id="IPR001647">
    <property type="entry name" value="HTH_TetR"/>
</dbReference>
<dbReference type="PROSITE" id="PS50977">
    <property type="entry name" value="HTH_TETR_2"/>
    <property type="match status" value="1"/>
</dbReference>
<protein>
    <submittedName>
        <fullName evidence="4">Transcriptional regulator, TetR family</fullName>
    </submittedName>
</protein>
<evidence type="ECO:0000256" key="1">
    <source>
        <dbReference type="ARBA" id="ARBA00023125"/>
    </source>
</evidence>
<dbReference type="RefSeq" id="WP_014803069.1">
    <property type="nucleotide sequence ID" value="NC_018020.1"/>
</dbReference>
<evidence type="ECO:0000259" key="3">
    <source>
        <dbReference type="PROSITE" id="PS50977"/>
    </source>
</evidence>
<evidence type="ECO:0000313" key="4">
    <source>
        <dbReference type="EMBL" id="AFM12560.1"/>
    </source>
</evidence>
<dbReference type="HOGENOM" id="CLU_1098132_0_0_12"/>
<dbReference type="GO" id="GO:0003677">
    <property type="term" value="F:DNA binding"/>
    <property type="evidence" value="ECO:0007669"/>
    <property type="project" value="UniProtKB-UniRule"/>
</dbReference>
<organism evidence="4 5">
    <name type="scientific">Turneriella parva (strain ATCC BAA-1111 / DSM 21527 / NCTC 11395 / H)</name>
    <name type="common">Leptospira parva</name>
    <dbReference type="NCBI Taxonomy" id="869212"/>
    <lineage>
        <taxon>Bacteria</taxon>
        <taxon>Pseudomonadati</taxon>
        <taxon>Spirochaetota</taxon>
        <taxon>Spirochaetia</taxon>
        <taxon>Leptospirales</taxon>
        <taxon>Leptospiraceae</taxon>
        <taxon>Turneriella</taxon>
    </lineage>
</organism>
<dbReference type="PANTHER" id="PTHR30328:SF54">
    <property type="entry name" value="HTH-TYPE TRANSCRIPTIONAL REPRESSOR SCO4008"/>
    <property type="match status" value="1"/>
</dbReference>
<reference evidence="4 5" key="1">
    <citation type="submission" date="2012-06" db="EMBL/GenBank/DDBJ databases">
        <title>The complete chromosome of genome of Turneriella parva DSM 21527.</title>
        <authorList>
            <consortium name="US DOE Joint Genome Institute (JGI-PGF)"/>
            <person name="Lucas S."/>
            <person name="Han J."/>
            <person name="Lapidus A."/>
            <person name="Bruce D."/>
            <person name="Goodwin L."/>
            <person name="Pitluck S."/>
            <person name="Peters L."/>
            <person name="Kyrpides N."/>
            <person name="Mavromatis K."/>
            <person name="Ivanova N."/>
            <person name="Mikhailova N."/>
            <person name="Chertkov O."/>
            <person name="Detter J.C."/>
            <person name="Tapia R."/>
            <person name="Han C."/>
            <person name="Land M."/>
            <person name="Hauser L."/>
            <person name="Markowitz V."/>
            <person name="Cheng J.-F."/>
            <person name="Hugenholtz P."/>
            <person name="Woyke T."/>
            <person name="Wu D."/>
            <person name="Gronow S."/>
            <person name="Wellnitz S."/>
            <person name="Brambilla E."/>
            <person name="Klenk H.-P."/>
            <person name="Eisen J.A."/>
        </authorList>
    </citation>
    <scope>NUCLEOTIDE SEQUENCE [LARGE SCALE GENOMIC DNA]</scope>
    <source>
        <strain evidence="5">ATCC BAA-1111 / DSM 21527 / NCTC 11395 / H</strain>
    </source>
</reference>
<dbReference type="KEGG" id="tpx:Turpa_1913"/>
<keyword evidence="5" id="KW-1185">Reference proteome</keyword>
<accession>I4B5K3</accession>
<keyword evidence="1 2" id="KW-0238">DNA-binding</keyword>
<sequence length="253" mass="28369">MPTRTKKTRLPEAKTREAILLAAIDAFAEHGFAGARTENIAKAAKVNKAMLHYYFHDKETLYAAVLDTLYGSLGETENLVKELMTAPLNSVQHVHVFLKVILAKHGDPRSDSFRCILAWELAAGQNNLKRVAQKYLVPRIVAMTAVIERGIAAGELRCSNPTLAVWSLISQVAFYYMHRETYEDSSIYHDLYKNVSQEDLLQFLLKNFIASYAVDPKIKSTLPAEIDQLARELAKQLATPAIEIHREVKNTAG</sequence>
<dbReference type="AlphaFoldDB" id="I4B5K3"/>
<dbReference type="OrthoDB" id="2356263at2"/>
<dbReference type="PANTHER" id="PTHR30328">
    <property type="entry name" value="TRANSCRIPTIONAL REPRESSOR"/>
    <property type="match status" value="1"/>
</dbReference>
<dbReference type="Pfam" id="PF00440">
    <property type="entry name" value="TetR_N"/>
    <property type="match status" value="1"/>
</dbReference>